<dbReference type="RefSeq" id="WP_131983204.1">
    <property type="nucleotide sequence ID" value="NZ_SMKL01000026.1"/>
</dbReference>
<dbReference type="EMBL" id="SMKL01000026">
    <property type="protein sequence ID" value="TDC50932.1"/>
    <property type="molecule type" value="Genomic_DNA"/>
</dbReference>
<dbReference type="GO" id="GO:0016787">
    <property type="term" value="F:hydrolase activity"/>
    <property type="evidence" value="ECO:0007669"/>
    <property type="project" value="UniProtKB-KW"/>
</dbReference>
<protein>
    <submittedName>
        <fullName evidence="3">Alpha/beta hydrolase</fullName>
    </submittedName>
</protein>
<reference evidence="3 4" key="1">
    <citation type="submission" date="2019-02" db="EMBL/GenBank/DDBJ databases">
        <title>Draft genome sequences of novel Actinobacteria.</title>
        <authorList>
            <person name="Sahin N."/>
            <person name="Ay H."/>
            <person name="Saygin H."/>
        </authorList>
    </citation>
    <scope>NUCLEOTIDE SEQUENCE [LARGE SCALE GENOMIC DNA]</scope>
    <source>
        <strain evidence="3 4">KC603</strain>
    </source>
</reference>
<evidence type="ECO:0000256" key="1">
    <source>
        <dbReference type="SAM" id="MobiDB-lite"/>
    </source>
</evidence>
<evidence type="ECO:0000259" key="2">
    <source>
        <dbReference type="Pfam" id="PF12697"/>
    </source>
</evidence>
<dbReference type="InterPro" id="IPR050471">
    <property type="entry name" value="AB_hydrolase"/>
</dbReference>
<dbReference type="PANTHER" id="PTHR43433">
    <property type="entry name" value="HYDROLASE, ALPHA/BETA FOLD FAMILY PROTEIN"/>
    <property type="match status" value="1"/>
</dbReference>
<dbReference type="InterPro" id="IPR029058">
    <property type="entry name" value="AB_hydrolase_fold"/>
</dbReference>
<name>A0A4R4RQC8_9ACTN</name>
<comment type="caution">
    <text evidence="3">The sequence shown here is derived from an EMBL/GenBank/DDBJ whole genome shotgun (WGS) entry which is preliminary data.</text>
</comment>
<accession>A0A4R4RQC8</accession>
<proteinExistence type="predicted"/>
<dbReference type="SUPFAM" id="SSF53474">
    <property type="entry name" value="alpha/beta-Hydrolases"/>
    <property type="match status" value="1"/>
</dbReference>
<dbReference type="AlphaFoldDB" id="A0A4R4RQC8"/>
<organism evidence="3 4">
    <name type="scientific">Jiangella ureilytica</name>
    <dbReference type="NCBI Taxonomy" id="2530374"/>
    <lineage>
        <taxon>Bacteria</taxon>
        <taxon>Bacillati</taxon>
        <taxon>Actinomycetota</taxon>
        <taxon>Actinomycetes</taxon>
        <taxon>Jiangellales</taxon>
        <taxon>Jiangellaceae</taxon>
        <taxon>Jiangella</taxon>
    </lineage>
</organism>
<keyword evidence="4" id="KW-1185">Reference proteome</keyword>
<sequence>MQARSADGTPIAVSRTGDGPALVMVDPAGAFHGLRPMAGAVSALAQRFTVHTYDRRGRGDSGDAPDPAPGDAPEREVEDLAAVVELAGGEAYVYGFSSGCAVALRAAAAGLPIPRLALLEPPFVVDEPADTAFVDELRGLIERGERGAAVEFFNRGIGVPDEFVAQLREHPAWPGLEAMAHTFLYDVAVTASMTSDLLAAVRQPALVLNSDGSDDYLRGAARDVAARIPAGEHRELPGDWHGVDDAALAELLAGWFSAGRG</sequence>
<dbReference type="Proteomes" id="UP000295621">
    <property type="component" value="Unassembled WGS sequence"/>
</dbReference>
<dbReference type="Gene3D" id="3.40.50.1820">
    <property type="entry name" value="alpha/beta hydrolase"/>
    <property type="match status" value="1"/>
</dbReference>
<evidence type="ECO:0000313" key="3">
    <source>
        <dbReference type="EMBL" id="TDC50932.1"/>
    </source>
</evidence>
<evidence type="ECO:0000313" key="4">
    <source>
        <dbReference type="Proteomes" id="UP000295621"/>
    </source>
</evidence>
<feature type="region of interest" description="Disordered" evidence="1">
    <location>
        <begin position="54"/>
        <end position="75"/>
    </location>
</feature>
<dbReference type="Pfam" id="PF12697">
    <property type="entry name" value="Abhydrolase_6"/>
    <property type="match status" value="1"/>
</dbReference>
<dbReference type="InterPro" id="IPR000073">
    <property type="entry name" value="AB_hydrolase_1"/>
</dbReference>
<feature type="compositionally biased region" description="Low complexity" evidence="1">
    <location>
        <begin position="62"/>
        <end position="71"/>
    </location>
</feature>
<dbReference type="PANTHER" id="PTHR43433:SF5">
    <property type="entry name" value="AB HYDROLASE-1 DOMAIN-CONTAINING PROTEIN"/>
    <property type="match status" value="1"/>
</dbReference>
<gene>
    <name evidence="3" type="ORF">E1212_13385</name>
</gene>
<dbReference type="OrthoDB" id="63519at2"/>
<feature type="domain" description="AB hydrolase-1" evidence="2">
    <location>
        <begin position="36"/>
        <end position="244"/>
    </location>
</feature>
<keyword evidence="3" id="KW-0378">Hydrolase</keyword>